<dbReference type="InterPro" id="IPR050109">
    <property type="entry name" value="HTH-type_TetR-like_transc_reg"/>
</dbReference>
<protein>
    <submittedName>
        <fullName evidence="4">TetR/AcrR family transcriptional regulator</fullName>
    </submittedName>
</protein>
<name>A0ABN2P9Y5_9ACTN</name>
<keyword evidence="1 2" id="KW-0238">DNA-binding</keyword>
<evidence type="ECO:0000259" key="3">
    <source>
        <dbReference type="PROSITE" id="PS50977"/>
    </source>
</evidence>
<reference evidence="4 5" key="1">
    <citation type="journal article" date="2019" name="Int. J. Syst. Evol. Microbiol.">
        <title>The Global Catalogue of Microorganisms (GCM) 10K type strain sequencing project: providing services to taxonomists for standard genome sequencing and annotation.</title>
        <authorList>
            <consortium name="The Broad Institute Genomics Platform"/>
            <consortium name="The Broad Institute Genome Sequencing Center for Infectious Disease"/>
            <person name="Wu L."/>
            <person name="Ma J."/>
        </authorList>
    </citation>
    <scope>NUCLEOTIDE SEQUENCE [LARGE SCALE GENOMIC DNA]</scope>
    <source>
        <strain evidence="4 5">JCM 14046</strain>
    </source>
</reference>
<dbReference type="Pfam" id="PF00440">
    <property type="entry name" value="TetR_N"/>
    <property type="match status" value="1"/>
</dbReference>
<dbReference type="PROSITE" id="PS50977">
    <property type="entry name" value="HTH_TETR_2"/>
    <property type="match status" value="1"/>
</dbReference>
<dbReference type="Pfam" id="PF17940">
    <property type="entry name" value="TetR_C_31"/>
    <property type="match status" value="1"/>
</dbReference>
<dbReference type="SUPFAM" id="SSF46689">
    <property type="entry name" value="Homeodomain-like"/>
    <property type="match status" value="1"/>
</dbReference>
<evidence type="ECO:0000256" key="1">
    <source>
        <dbReference type="ARBA" id="ARBA00023125"/>
    </source>
</evidence>
<accession>A0ABN2P9Y5</accession>
<dbReference type="Proteomes" id="UP001501612">
    <property type="component" value="Unassembled WGS sequence"/>
</dbReference>
<dbReference type="Gene3D" id="1.10.357.10">
    <property type="entry name" value="Tetracycline Repressor, domain 2"/>
    <property type="match status" value="1"/>
</dbReference>
<proteinExistence type="predicted"/>
<evidence type="ECO:0000256" key="2">
    <source>
        <dbReference type="PROSITE-ProRule" id="PRU00335"/>
    </source>
</evidence>
<dbReference type="InterPro" id="IPR001647">
    <property type="entry name" value="HTH_TetR"/>
</dbReference>
<evidence type="ECO:0000313" key="4">
    <source>
        <dbReference type="EMBL" id="GAA1916361.1"/>
    </source>
</evidence>
<comment type="caution">
    <text evidence="4">The sequence shown here is derived from an EMBL/GenBank/DDBJ whole genome shotgun (WGS) entry which is preliminary data.</text>
</comment>
<dbReference type="InterPro" id="IPR041583">
    <property type="entry name" value="TetR_C_31"/>
</dbReference>
<evidence type="ECO:0000313" key="5">
    <source>
        <dbReference type="Proteomes" id="UP001501612"/>
    </source>
</evidence>
<feature type="DNA-binding region" description="H-T-H motif" evidence="2">
    <location>
        <begin position="28"/>
        <end position="47"/>
    </location>
</feature>
<gene>
    <name evidence="4" type="ORF">GCM10009737_17270</name>
</gene>
<feature type="domain" description="HTH tetR-type" evidence="3">
    <location>
        <begin position="5"/>
        <end position="65"/>
    </location>
</feature>
<organism evidence="4 5">
    <name type="scientific">Nocardioides lentus</name>
    <dbReference type="NCBI Taxonomy" id="338077"/>
    <lineage>
        <taxon>Bacteria</taxon>
        <taxon>Bacillati</taxon>
        <taxon>Actinomycetota</taxon>
        <taxon>Actinomycetes</taxon>
        <taxon>Propionibacteriales</taxon>
        <taxon>Nocardioidaceae</taxon>
        <taxon>Nocardioides</taxon>
    </lineage>
</organism>
<sequence length="189" mass="20364">MARNDDRRSALGDAAVTVLARQGARGLTHRAVDRAAGVAPGTTSNYFRTRQALLEGVVRRIAARLAPDPRVVARLAEAVPDRASYAAHLRDVVRRLLADPDVTLAWWEVRLESARQPWVAELVADTVGTWFAQDLAHQRASGLPGGPAEVALLHYAVDGLVLDRLTVPIDPGTSVEAVVDRFVAGLLPD</sequence>
<dbReference type="InterPro" id="IPR009057">
    <property type="entry name" value="Homeodomain-like_sf"/>
</dbReference>
<dbReference type="EMBL" id="BAAAMY010000004">
    <property type="protein sequence ID" value="GAA1916361.1"/>
    <property type="molecule type" value="Genomic_DNA"/>
</dbReference>
<dbReference type="PANTHER" id="PTHR30055">
    <property type="entry name" value="HTH-TYPE TRANSCRIPTIONAL REGULATOR RUTR"/>
    <property type="match status" value="1"/>
</dbReference>
<dbReference type="PANTHER" id="PTHR30055:SF231">
    <property type="entry name" value="TRANSCRIPTIONAL REGULATORY PROTEIN (PROBABLY DEOR-FAMILY)-RELATED"/>
    <property type="match status" value="1"/>
</dbReference>
<keyword evidence="5" id="KW-1185">Reference proteome</keyword>
<dbReference type="RefSeq" id="WP_344006163.1">
    <property type="nucleotide sequence ID" value="NZ_BAAAMY010000004.1"/>
</dbReference>